<comment type="caution">
    <text evidence="6">The sequence shown here is derived from an EMBL/GenBank/DDBJ whole genome shotgun (WGS) entry which is preliminary data.</text>
</comment>
<protein>
    <recommendedName>
        <fullName evidence="5">K Homology domain-containing protein</fullName>
    </recommendedName>
</protein>
<keyword evidence="4" id="KW-0812">Transmembrane</keyword>
<name>A0A9P6X466_RHIOR</name>
<dbReference type="SMART" id="SM00322">
    <property type="entry name" value="KH"/>
    <property type="match status" value="3"/>
</dbReference>
<dbReference type="PROSITE" id="PS50084">
    <property type="entry name" value="KH_TYPE_1"/>
    <property type="match status" value="3"/>
</dbReference>
<feature type="transmembrane region" description="Helical" evidence="4">
    <location>
        <begin position="593"/>
        <end position="612"/>
    </location>
</feature>
<dbReference type="CDD" id="cd22439">
    <property type="entry name" value="KH-I_PCBP_rpt3"/>
    <property type="match status" value="1"/>
</dbReference>
<dbReference type="EMBL" id="JAANQT010001507">
    <property type="protein sequence ID" value="KAG1304896.1"/>
    <property type="molecule type" value="Genomic_DNA"/>
</dbReference>
<feature type="domain" description="K Homology" evidence="5">
    <location>
        <begin position="347"/>
        <end position="417"/>
    </location>
</feature>
<evidence type="ECO:0000259" key="5">
    <source>
        <dbReference type="SMART" id="SM00322"/>
    </source>
</evidence>
<keyword evidence="2" id="KW-0694">RNA-binding</keyword>
<dbReference type="Gene3D" id="3.30.1370.10">
    <property type="entry name" value="K Homology domain, type 1"/>
    <property type="match status" value="3"/>
</dbReference>
<feature type="domain" description="K Homology" evidence="5">
    <location>
        <begin position="60"/>
        <end position="147"/>
    </location>
</feature>
<evidence type="ECO:0000256" key="1">
    <source>
        <dbReference type="ARBA" id="ARBA00022737"/>
    </source>
</evidence>
<evidence type="ECO:0000256" key="2">
    <source>
        <dbReference type="PROSITE-ProRule" id="PRU00117"/>
    </source>
</evidence>
<proteinExistence type="predicted"/>
<organism evidence="6 7">
    <name type="scientific">Rhizopus oryzae</name>
    <name type="common">Mucormycosis agent</name>
    <name type="synonym">Rhizopus arrhizus var. delemar</name>
    <dbReference type="NCBI Taxonomy" id="64495"/>
    <lineage>
        <taxon>Eukaryota</taxon>
        <taxon>Fungi</taxon>
        <taxon>Fungi incertae sedis</taxon>
        <taxon>Mucoromycota</taxon>
        <taxon>Mucoromycotina</taxon>
        <taxon>Mucoromycetes</taxon>
        <taxon>Mucorales</taxon>
        <taxon>Mucorineae</taxon>
        <taxon>Rhizopodaceae</taxon>
        <taxon>Rhizopus</taxon>
    </lineage>
</organism>
<feature type="domain" description="K Homology" evidence="5">
    <location>
        <begin position="162"/>
        <end position="233"/>
    </location>
</feature>
<keyword evidence="4" id="KW-1133">Transmembrane helix</keyword>
<evidence type="ECO:0000256" key="4">
    <source>
        <dbReference type="SAM" id="Phobius"/>
    </source>
</evidence>
<dbReference type="InterPro" id="IPR036612">
    <property type="entry name" value="KH_dom_type_1_sf"/>
</dbReference>
<accession>A0A9P6X466</accession>
<dbReference type="InterPro" id="IPR004088">
    <property type="entry name" value="KH_dom_type_1"/>
</dbReference>
<dbReference type="PANTHER" id="PTHR10288">
    <property type="entry name" value="KH DOMAIN CONTAINING RNA BINDING PROTEIN"/>
    <property type="match status" value="1"/>
</dbReference>
<sequence>MSDTENIDRSKRPRREEDWDSENEGDNQDDRHPKRQAIPDPETKAPHFFPADEQQKPRNKGYTRTVTVASEEGMIAGNISLRSLVGMKDAGLIIGKGGKNVSEIRDSSMARVNISDIVPGAAERILTVVGPVSAVAKAYALVAEKIIEENTLAEDSKGPIQQDVTIKILILANRMGSIIGKSGSVIRSIQETSGAKVSAQEEPLPLSTERVVTIHGTPDAIEQAVKKIGDILVDQPNHHGNYMLYKPIAGAAPHTSSSNHGNGHRNYRRSNDNNNAASHAMPTAAAAAMMGYSGMLPMGNMSMNGFYYPPTNYPGGSSGRQGDYPLPMMPGLSNLSMMGGLSNMMPATQSQQIYIPNEMVGCIIGKGGMKINEIRQTSGSHIKIADPSTDSHERLITITGTPESHGPSKSTCLDCYGVSIKPDSSLVNIQLTGKFAYQGIVMLVKEKYTNKTVGEFKTFDEDLFTSVACDDDEEEQDWVEPDTTAVIGHVDAKLKNWPVNVGWNINLIDKQTIDLKFQAMVVIDYENFHLLPETEFKLKRKVIATTEKKETTKPTGTIQPSTSSIRKEIETQTILEVEHKKEDVMVEQEHNELFIWTFLTLSIIYCSFSICLRQFINRQRKRKAIDSELQLIPTVSTKDN</sequence>
<keyword evidence="7" id="KW-1185">Reference proteome</keyword>
<evidence type="ECO:0000256" key="3">
    <source>
        <dbReference type="SAM" id="MobiDB-lite"/>
    </source>
</evidence>
<dbReference type="GO" id="GO:0003723">
    <property type="term" value="F:RNA binding"/>
    <property type="evidence" value="ECO:0007669"/>
    <property type="project" value="UniProtKB-UniRule"/>
</dbReference>
<feature type="compositionally biased region" description="Basic and acidic residues" evidence="3">
    <location>
        <begin position="1"/>
        <end position="17"/>
    </location>
</feature>
<feature type="region of interest" description="Disordered" evidence="3">
    <location>
        <begin position="253"/>
        <end position="277"/>
    </location>
</feature>
<dbReference type="InterPro" id="IPR004087">
    <property type="entry name" value="KH_dom"/>
</dbReference>
<keyword evidence="4" id="KW-0472">Membrane</keyword>
<dbReference type="Pfam" id="PF00013">
    <property type="entry name" value="KH_1"/>
    <property type="match status" value="3"/>
</dbReference>
<dbReference type="OrthoDB" id="442947at2759"/>
<feature type="compositionally biased region" description="Acidic residues" evidence="3">
    <location>
        <begin position="18"/>
        <end position="27"/>
    </location>
</feature>
<reference evidence="6" key="1">
    <citation type="journal article" date="2020" name="Microb. Genom.">
        <title>Genetic diversity of clinical and environmental Mucorales isolates obtained from an investigation of mucormycosis cases among solid organ transplant recipients.</title>
        <authorList>
            <person name="Nguyen M.H."/>
            <person name="Kaul D."/>
            <person name="Muto C."/>
            <person name="Cheng S.J."/>
            <person name="Richter R.A."/>
            <person name="Bruno V.M."/>
            <person name="Liu G."/>
            <person name="Beyhan S."/>
            <person name="Sundermann A.J."/>
            <person name="Mounaud S."/>
            <person name="Pasculle A.W."/>
            <person name="Nierman W.C."/>
            <person name="Driscoll E."/>
            <person name="Cumbie R."/>
            <person name="Clancy C.J."/>
            <person name="Dupont C.L."/>
        </authorList>
    </citation>
    <scope>NUCLEOTIDE SEQUENCE</scope>
    <source>
        <strain evidence="6">GL11</strain>
    </source>
</reference>
<keyword evidence="1" id="KW-0677">Repeat</keyword>
<dbReference type="SUPFAM" id="SSF54791">
    <property type="entry name" value="Eukaryotic type KH-domain (KH-domain type I)"/>
    <property type="match status" value="3"/>
</dbReference>
<evidence type="ECO:0000313" key="7">
    <source>
        <dbReference type="Proteomes" id="UP000716291"/>
    </source>
</evidence>
<dbReference type="Proteomes" id="UP000716291">
    <property type="component" value="Unassembled WGS sequence"/>
</dbReference>
<feature type="region of interest" description="Disordered" evidence="3">
    <location>
        <begin position="1"/>
        <end position="62"/>
    </location>
</feature>
<dbReference type="AlphaFoldDB" id="A0A9P6X466"/>
<evidence type="ECO:0000313" key="6">
    <source>
        <dbReference type="EMBL" id="KAG1304896.1"/>
    </source>
</evidence>
<gene>
    <name evidence="6" type="ORF">G6F64_008816</name>
</gene>